<dbReference type="PANTHER" id="PTHR30346:SF17">
    <property type="entry name" value="LYSR FAMILY TRANSCRIPTIONAL REGULATOR"/>
    <property type="match status" value="1"/>
</dbReference>
<proteinExistence type="inferred from homology"/>
<sequence length="299" mass="33239">MELRHLRYFVAVAEELNFTRAAERLYIAQPPLSTQIRGLEEELGVQLLERDKRRVYLTQAGRHFLDRARAILASVQSAKDEVKSAASGEVGKLSIGFTASSMLTRALPLAIRNYQEAFPSVELKMMEMPSLHQLDAIHQRSLDLGVLRKPNVGVPTGVTIEEWYSAPLVAAMPQQYVLTQGKGIYIRELKEVPLIVYPRDAGIGLYWKVLDLCAKSGFRPSIMQEARDASTIIGLVASGFGVAIVPHDTQCIQLEGVLYSRILDKDAVSSLYLGHRDADANPHLESFLRILRSVGGTRK</sequence>
<evidence type="ECO:0000313" key="6">
    <source>
        <dbReference type="EMBL" id="MCJ0761694.1"/>
    </source>
</evidence>
<comment type="similarity">
    <text evidence="1">Belongs to the LysR transcriptional regulatory family.</text>
</comment>
<evidence type="ECO:0000313" key="7">
    <source>
        <dbReference type="Proteomes" id="UP001139447"/>
    </source>
</evidence>
<dbReference type="Gene3D" id="1.10.10.10">
    <property type="entry name" value="Winged helix-like DNA-binding domain superfamily/Winged helix DNA-binding domain"/>
    <property type="match status" value="1"/>
</dbReference>
<dbReference type="PANTHER" id="PTHR30346">
    <property type="entry name" value="TRANSCRIPTIONAL DUAL REGULATOR HCAR-RELATED"/>
    <property type="match status" value="1"/>
</dbReference>
<name>A0A9X1VQY0_9BURK</name>
<evidence type="ECO:0000259" key="5">
    <source>
        <dbReference type="PROSITE" id="PS50931"/>
    </source>
</evidence>
<organism evidence="6 7">
    <name type="scientific">Variovorax terrae</name>
    <dbReference type="NCBI Taxonomy" id="2923278"/>
    <lineage>
        <taxon>Bacteria</taxon>
        <taxon>Pseudomonadati</taxon>
        <taxon>Pseudomonadota</taxon>
        <taxon>Betaproteobacteria</taxon>
        <taxon>Burkholderiales</taxon>
        <taxon>Comamonadaceae</taxon>
        <taxon>Variovorax</taxon>
    </lineage>
</organism>
<dbReference type="InterPro" id="IPR000847">
    <property type="entry name" value="LysR_HTH_N"/>
</dbReference>
<keyword evidence="3" id="KW-0238">DNA-binding</keyword>
<evidence type="ECO:0000256" key="4">
    <source>
        <dbReference type="ARBA" id="ARBA00023163"/>
    </source>
</evidence>
<keyword evidence="7" id="KW-1185">Reference proteome</keyword>
<dbReference type="Proteomes" id="UP001139447">
    <property type="component" value="Unassembled WGS sequence"/>
</dbReference>
<accession>A0A9X1VQY0</accession>
<dbReference type="Pfam" id="PF03466">
    <property type="entry name" value="LysR_substrate"/>
    <property type="match status" value="1"/>
</dbReference>
<dbReference type="GO" id="GO:0003700">
    <property type="term" value="F:DNA-binding transcription factor activity"/>
    <property type="evidence" value="ECO:0007669"/>
    <property type="project" value="InterPro"/>
</dbReference>
<dbReference type="GO" id="GO:0003677">
    <property type="term" value="F:DNA binding"/>
    <property type="evidence" value="ECO:0007669"/>
    <property type="project" value="UniProtKB-KW"/>
</dbReference>
<dbReference type="InterPro" id="IPR005119">
    <property type="entry name" value="LysR_subst-bd"/>
</dbReference>
<dbReference type="EMBL" id="JALGBI010000001">
    <property type="protein sequence ID" value="MCJ0761694.1"/>
    <property type="molecule type" value="Genomic_DNA"/>
</dbReference>
<dbReference type="SUPFAM" id="SSF46785">
    <property type="entry name" value="Winged helix' DNA-binding domain"/>
    <property type="match status" value="1"/>
</dbReference>
<evidence type="ECO:0000256" key="1">
    <source>
        <dbReference type="ARBA" id="ARBA00009437"/>
    </source>
</evidence>
<comment type="caution">
    <text evidence="6">The sequence shown here is derived from an EMBL/GenBank/DDBJ whole genome shotgun (WGS) entry which is preliminary data.</text>
</comment>
<dbReference type="AlphaFoldDB" id="A0A9X1VQY0"/>
<protein>
    <submittedName>
        <fullName evidence="6">LysR substrate-binding domain-containing protein</fullName>
    </submittedName>
</protein>
<dbReference type="InterPro" id="IPR036388">
    <property type="entry name" value="WH-like_DNA-bd_sf"/>
</dbReference>
<keyword evidence="4" id="KW-0804">Transcription</keyword>
<dbReference type="Gene3D" id="3.40.190.10">
    <property type="entry name" value="Periplasmic binding protein-like II"/>
    <property type="match status" value="2"/>
</dbReference>
<dbReference type="FunFam" id="1.10.10.10:FF:000001">
    <property type="entry name" value="LysR family transcriptional regulator"/>
    <property type="match status" value="1"/>
</dbReference>
<dbReference type="Pfam" id="PF00126">
    <property type="entry name" value="HTH_1"/>
    <property type="match status" value="1"/>
</dbReference>
<evidence type="ECO:0000256" key="2">
    <source>
        <dbReference type="ARBA" id="ARBA00023015"/>
    </source>
</evidence>
<dbReference type="SUPFAM" id="SSF53850">
    <property type="entry name" value="Periplasmic binding protein-like II"/>
    <property type="match status" value="1"/>
</dbReference>
<dbReference type="PROSITE" id="PS50931">
    <property type="entry name" value="HTH_LYSR"/>
    <property type="match status" value="1"/>
</dbReference>
<dbReference type="PRINTS" id="PR00039">
    <property type="entry name" value="HTHLYSR"/>
</dbReference>
<gene>
    <name evidence="6" type="ORF">MMF98_00550</name>
</gene>
<feature type="domain" description="HTH lysR-type" evidence="5">
    <location>
        <begin position="1"/>
        <end position="58"/>
    </location>
</feature>
<evidence type="ECO:0000256" key="3">
    <source>
        <dbReference type="ARBA" id="ARBA00023125"/>
    </source>
</evidence>
<dbReference type="GO" id="GO:0032993">
    <property type="term" value="C:protein-DNA complex"/>
    <property type="evidence" value="ECO:0007669"/>
    <property type="project" value="TreeGrafter"/>
</dbReference>
<dbReference type="CDD" id="cd08414">
    <property type="entry name" value="PBP2_LTTR_aromatics_like"/>
    <property type="match status" value="1"/>
</dbReference>
<reference evidence="6" key="1">
    <citation type="submission" date="2022-03" db="EMBL/GenBank/DDBJ databases">
        <authorList>
            <person name="Woo C.Y."/>
        </authorList>
    </citation>
    <scope>NUCLEOTIDE SEQUENCE</scope>
    <source>
        <strain evidence="6">CYS-02</strain>
    </source>
</reference>
<dbReference type="InterPro" id="IPR036390">
    <property type="entry name" value="WH_DNA-bd_sf"/>
</dbReference>
<keyword evidence="2" id="KW-0805">Transcription regulation</keyword>
<dbReference type="RefSeq" id="WP_243302927.1">
    <property type="nucleotide sequence ID" value="NZ_JALGBI010000001.1"/>
</dbReference>